<evidence type="ECO:0000256" key="9">
    <source>
        <dbReference type="RuleBase" id="RU003827"/>
    </source>
</evidence>
<dbReference type="STRING" id="195883.A0A482WKW4"/>
<dbReference type="Pfam" id="PF01105">
    <property type="entry name" value="EMP24_GP25L"/>
    <property type="match status" value="1"/>
</dbReference>
<evidence type="ECO:0000313" key="14">
    <source>
        <dbReference type="Proteomes" id="UP000291343"/>
    </source>
</evidence>
<dbReference type="InterPro" id="IPR009038">
    <property type="entry name" value="GOLD_dom"/>
</dbReference>
<dbReference type="SMR" id="A0A482WKW4"/>
<feature type="transmembrane region" description="Helical" evidence="10">
    <location>
        <begin position="180"/>
        <end position="201"/>
    </location>
</feature>
<keyword evidence="5 11" id="KW-0732">Signal</keyword>
<accession>A0A482WKW4</accession>
<proteinExistence type="inferred from homology"/>
<dbReference type="PANTHER" id="PTHR22811">
    <property type="entry name" value="TRANSMEMBRANE EMP24 DOMAIN-CONTAINING PROTEIN"/>
    <property type="match status" value="1"/>
</dbReference>
<name>A0A482WKW4_LAOST</name>
<reference evidence="13 14" key="1">
    <citation type="journal article" date="2017" name="Gigascience">
        <title>Genome sequence of the small brown planthopper, Laodelphax striatellus.</title>
        <authorList>
            <person name="Zhu J."/>
            <person name="Jiang F."/>
            <person name="Wang X."/>
            <person name="Yang P."/>
            <person name="Bao Y."/>
            <person name="Zhao W."/>
            <person name="Wang W."/>
            <person name="Lu H."/>
            <person name="Wang Q."/>
            <person name="Cui N."/>
            <person name="Li J."/>
            <person name="Chen X."/>
            <person name="Luo L."/>
            <person name="Yu J."/>
            <person name="Kang L."/>
            <person name="Cui F."/>
        </authorList>
    </citation>
    <scope>NUCLEOTIDE SEQUENCE [LARGE SCALE GENOMIC DNA]</scope>
    <source>
        <strain evidence="13">Lst14</strain>
    </source>
</reference>
<dbReference type="GO" id="GO:0012505">
    <property type="term" value="C:endomembrane system"/>
    <property type="evidence" value="ECO:0007669"/>
    <property type="project" value="UniProtKB-SubCell"/>
</dbReference>
<sequence>MFNILSTIPLLFLIIESTNAVIVSIDAKSKECFFEYSTNGSKMNFVFEVIEGGFNDIDVDVFYGKENFNIYHAERQERGWYLINVERSGIYHYCFDNKMSTVTPKVVKFDFSILPAAGEENEKEVKEEGIEYEKKREQQILKSALDHLGQRLSSVKLAQEYINVAAQQHFKINTNTNEHVSFSVVFQSLVAVIITVLQVHFMTKFLEVRRWA</sequence>
<evidence type="ECO:0000256" key="3">
    <source>
        <dbReference type="ARBA" id="ARBA00022473"/>
    </source>
</evidence>
<evidence type="ECO:0000256" key="6">
    <source>
        <dbReference type="ARBA" id="ARBA00022989"/>
    </source>
</evidence>
<evidence type="ECO:0000256" key="1">
    <source>
        <dbReference type="ARBA" id="ARBA00004479"/>
    </source>
</evidence>
<keyword evidence="4 9" id="KW-0812">Transmembrane</keyword>
<evidence type="ECO:0000256" key="5">
    <source>
        <dbReference type="ARBA" id="ARBA00022729"/>
    </source>
</evidence>
<feature type="domain" description="GOLD" evidence="12">
    <location>
        <begin position="30"/>
        <end position="113"/>
    </location>
</feature>
<evidence type="ECO:0000256" key="8">
    <source>
        <dbReference type="ARBA" id="ARBA00037847"/>
    </source>
</evidence>
<organism evidence="13 14">
    <name type="scientific">Laodelphax striatellus</name>
    <name type="common">Small brown planthopper</name>
    <name type="synonym">Delphax striatella</name>
    <dbReference type="NCBI Taxonomy" id="195883"/>
    <lineage>
        <taxon>Eukaryota</taxon>
        <taxon>Metazoa</taxon>
        <taxon>Ecdysozoa</taxon>
        <taxon>Arthropoda</taxon>
        <taxon>Hexapoda</taxon>
        <taxon>Insecta</taxon>
        <taxon>Pterygota</taxon>
        <taxon>Neoptera</taxon>
        <taxon>Paraneoptera</taxon>
        <taxon>Hemiptera</taxon>
        <taxon>Auchenorrhyncha</taxon>
        <taxon>Fulgoroidea</taxon>
        <taxon>Delphacidae</taxon>
        <taxon>Criomorphinae</taxon>
        <taxon>Laodelphax</taxon>
    </lineage>
</organism>
<evidence type="ECO:0000313" key="13">
    <source>
        <dbReference type="EMBL" id="RZF34159.1"/>
    </source>
</evidence>
<evidence type="ECO:0000256" key="2">
    <source>
        <dbReference type="ARBA" id="ARBA00007104"/>
    </source>
</evidence>
<comment type="subcellular location">
    <subcellularLocation>
        <location evidence="8">Endomembrane system</location>
        <topology evidence="8">Single-pass membrane protein</topology>
    </subcellularLocation>
    <subcellularLocation>
        <location evidence="1 9">Membrane</location>
        <topology evidence="1 9">Single-pass type I membrane protein</topology>
    </subcellularLocation>
</comment>
<dbReference type="GO" id="GO:0016020">
    <property type="term" value="C:membrane"/>
    <property type="evidence" value="ECO:0007669"/>
    <property type="project" value="UniProtKB-SubCell"/>
</dbReference>
<dbReference type="AlphaFoldDB" id="A0A482WKW4"/>
<dbReference type="OrthoDB" id="1929172at2759"/>
<evidence type="ECO:0000256" key="11">
    <source>
        <dbReference type="SAM" id="SignalP"/>
    </source>
</evidence>
<feature type="chain" id="PRO_5019739832" description="GOLD domain-containing protein" evidence="11">
    <location>
        <begin position="21"/>
        <end position="212"/>
    </location>
</feature>
<keyword evidence="6 10" id="KW-1133">Transmembrane helix</keyword>
<keyword evidence="7 10" id="KW-0472">Membrane</keyword>
<dbReference type="InterPro" id="IPR036598">
    <property type="entry name" value="GOLD_dom_sf"/>
</dbReference>
<evidence type="ECO:0000256" key="7">
    <source>
        <dbReference type="ARBA" id="ARBA00023136"/>
    </source>
</evidence>
<dbReference type="SUPFAM" id="SSF101576">
    <property type="entry name" value="Supernatant protein factor (SPF), C-terminal domain"/>
    <property type="match status" value="1"/>
</dbReference>
<comment type="similarity">
    <text evidence="2 9">Belongs to the EMP24/GP25L family.</text>
</comment>
<dbReference type="InterPro" id="IPR015720">
    <property type="entry name" value="Emp24-like"/>
</dbReference>
<gene>
    <name evidence="13" type="ORF">LSTR_LSTR003569</name>
</gene>
<keyword evidence="14" id="KW-1185">Reference proteome</keyword>
<dbReference type="PROSITE" id="PS50866">
    <property type="entry name" value="GOLD"/>
    <property type="match status" value="1"/>
</dbReference>
<dbReference type="Proteomes" id="UP000291343">
    <property type="component" value="Unassembled WGS sequence"/>
</dbReference>
<feature type="signal peptide" evidence="11">
    <location>
        <begin position="1"/>
        <end position="20"/>
    </location>
</feature>
<keyword evidence="3" id="KW-0217">Developmental protein</keyword>
<evidence type="ECO:0000259" key="12">
    <source>
        <dbReference type="PROSITE" id="PS50866"/>
    </source>
</evidence>
<evidence type="ECO:0000256" key="10">
    <source>
        <dbReference type="SAM" id="Phobius"/>
    </source>
</evidence>
<dbReference type="SMART" id="SM01190">
    <property type="entry name" value="EMP24_GP25L"/>
    <property type="match status" value="1"/>
</dbReference>
<dbReference type="EMBL" id="QKKF02032524">
    <property type="protein sequence ID" value="RZF34159.1"/>
    <property type="molecule type" value="Genomic_DNA"/>
</dbReference>
<dbReference type="InParanoid" id="A0A482WKW4"/>
<comment type="caution">
    <text evidence="13">The sequence shown here is derived from an EMBL/GenBank/DDBJ whole genome shotgun (WGS) entry which is preliminary data.</text>
</comment>
<protein>
    <recommendedName>
        <fullName evidence="12">GOLD domain-containing protein</fullName>
    </recommendedName>
</protein>
<evidence type="ECO:0000256" key="4">
    <source>
        <dbReference type="ARBA" id="ARBA00022692"/>
    </source>
</evidence>